<reference evidence="8" key="1">
    <citation type="submission" date="2017-09" db="EMBL/GenBank/DDBJ databases">
        <authorList>
            <person name="Varghese N."/>
            <person name="Submissions S."/>
        </authorList>
    </citation>
    <scope>NUCLEOTIDE SEQUENCE [LARGE SCALE GENOMIC DNA]</scope>
    <source>
        <strain evidence="8">DSM 15103</strain>
    </source>
</reference>
<keyword evidence="8" id="KW-1185">Reference proteome</keyword>
<evidence type="ECO:0000313" key="7">
    <source>
        <dbReference type="EMBL" id="SNZ07827.1"/>
    </source>
</evidence>
<keyword evidence="2 5" id="KW-0812">Transmembrane</keyword>
<organism evidence="7 8">
    <name type="scientific">Persephonella hydrogeniphila</name>
    <dbReference type="NCBI Taxonomy" id="198703"/>
    <lineage>
        <taxon>Bacteria</taxon>
        <taxon>Pseudomonadati</taxon>
        <taxon>Aquificota</taxon>
        <taxon>Aquificia</taxon>
        <taxon>Aquificales</taxon>
        <taxon>Hydrogenothermaceae</taxon>
        <taxon>Persephonella</taxon>
    </lineage>
</organism>
<evidence type="ECO:0000256" key="1">
    <source>
        <dbReference type="ARBA" id="ARBA00004167"/>
    </source>
</evidence>
<dbReference type="EMBL" id="OBEI01000003">
    <property type="protein sequence ID" value="SNZ07827.1"/>
    <property type="molecule type" value="Genomic_DNA"/>
</dbReference>
<evidence type="ECO:0000256" key="5">
    <source>
        <dbReference type="SAM" id="Phobius"/>
    </source>
</evidence>
<protein>
    <recommendedName>
        <fullName evidence="6">Translocation and assembly module TamB C-terminal domain-containing protein</fullName>
    </recommendedName>
</protein>
<dbReference type="GO" id="GO:0009306">
    <property type="term" value="P:protein secretion"/>
    <property type="evidence" value="ECO:0007669"/>
    <property type="project" value="InterPro"/>
</dbReference>
<dbReference type="Pfam" id="PF04357">
    <property type="entry name" value="TamB"/>
    <property type="match status" value="1"/>
</dbReference>
<name>A0A285NFT2_9AQUI</name>
<proteinExistence type="predicted"/>
<feature type="transmembrane region" description="Helical" evidence="5">
    <location>
        <begin position="9"/>
        <end position="30"/>
    </location>
</feature>
<evidence type="ECO:0000256" key="2">
    <source>
        <dbReference type="ARBA" id="ARBA00022692"/>
    </source>
</evidence>
<dbReference type="RefSeq" id="WP_097000214.1">
    <property type="nucleotide sequence ID" value="NZ_OBEI01000003.1"/>
</dbReference>
<dbReference type="GO" id="GO:0005886">
    <property type="term" value="C:plasma membrane"/>
    <property type="evidence" value="ECO:0007669"/>
    <property type="project" value="InterPro"/>
</dbReference>
<comment type="subcellular location">
    <subcellularLocation>
        <location evidence="1">Membrane</location>
        <topology evidence="1">Single-pass membrane protein</topology>
    </subcellularLocation>
</comment>
<sequence>MKKIIINTAFVLSIFILFASLLLLTVVFLWENRGVIARNFGVKLEDNCRLEKDSLVCGYVKVQSERLFIDLKTLKIGINIKNFIERDEPFINLQLKEGFLRYTLSEKKRKLREKNPLNLSYFLIYFVKSDIDRFDAQIIYPNGKKLLIKDFSFINNFDIFRSKKPFYINFNGLHAKIEKLKGSIAPDEIVVEEILTYLNNNPVEIKGSFDYQGNFAFSGSFYGKNFKYMEFDAKNFRIETSISRFRDFYSASVRYSIKGFSYRNTAGENIQGVVVLKGVNTLKGSSQFSISKLSVKKNLFENIASKGDVYLSLKDKRFAFDGKGKIDKWQLFKITVNGINSNYRLVYHKKRIEVEGDAYSKSIRLSYILKNKKLTVKTDSFYIKDLIETAGIKNKLAENIDGTAEGTVSVNLEDKTTTVDFKLSNINLYGINYREGSIFSKIDNREISGSYTVNLKNPDGFGFINGTFKRNYIEGDVSFDNLNLNSLIYGKKFKFGGVIDGNGYYSGYLPDIKIQVSGVANSFRYRKIQIKNYNYQFGYFSDIKKMELGFKSPEKRLTGNIGVFFSPFSLDLNIDAKNADLSFGKEFLKDFIPNIFSYVTPLRTTGFAYFHAEKKKWNLKLNLSKFEAAIDMAQDTVKGQLKGFFSNSERDLFLSFGKKNFRYRDYLIKNVNGKVHLQKNRLDSVINADGLNIFDSFKLSSRFTYLLDKKYTEGKLELFFKKEDFHNNLKSNFSGKVENIKGKLSERGYVKDKNVVQADIDYSISNLNDRSVFSLSSKLVKVSLPENINLHFYSISGKLNLPYKNIRKTEGSFKLSKFTVSKNYIYFFDSSPVHLKLKDNVLTGNKVEFTGIIRGKLENLRYDLSKNTLRFQSDGQIDRNFLSMITQYVNSSGDLNYHLRYNGKLDNVTDGIECTISSEELGLKTAFTIGIIQIKKFLIEMYKGDLNINIYGKSPDIILGESVLKISGTGNIRKRFLSVYGQTRFFPVKYMNIFQGNINSDLRIKTYEKKESLYTQIKGDISVSGKVKLEKDMNQLLKSKRSNIPSGYKNENLERVLLDIKGESYIPLYLYGKWGKAYAEFNMKVKGTASSPVVDGDISIIYGEIYFMKNRYNIDFANIKIIKNEPYISARISTSIADTFIFIDLSGSLYEPRINFSSSPPKSRDEILSILLLRDTPSALENMPVFKTVGKILYAVLPFKPAEERGLFNTGFEINILPQYSPTAGISASVYAKRNLTRRIFVALSKPIGQVEEERIGGWYGVGLRLKERSSFQYKFFETGNQEFDIVFSFPFDF</sequence>
<dbReference type="Proteomes" id="UP000219036">
    <property type="component" value="Unassembled WGS sequence"/>
</dbReference>
<evidence type="ECO:0000256" key="3">
    <source>
        <dbReference type="ARBA" id="ARBA00022989"/>
    </source>
</evidence>
<evidence type="ECO:0000313" key="8">
    <source>
        <dbReference type="Proteomes" id="UP000219036"/>
    </source>
</evidence>
<keyword evidence="3 5" id="KW-1133">Transmembrane helix</keyword>
<evidence type="ECO:0000259" key="6">
    <source>
        <dbReference type="Pfam" id="PF04357"/>
    </source>
</evidence>
<accession>A0A285NFT2</accession>
<dbReference type="InterPro" id="IPR007452">
    <property type="entry name" value="TamB_C"/>
</dbReference>
<dbReference type="OrthoDB" id="8242at2"/>
<evidence type="ECO:0000256" key="4">
    <source>
        <dbReference type="ARBA" id="ARBA00023136"/>
    </source>
</evidence>
<keyword evidence="4 5" id="KW-0472">Membrane</keyword>
<feature type="domain" description="Translocation and assembly module TamB C-terminal" evidence="6">
    <location>
        <begin position="1076"/>
        <end position="1292"/>
    </location>
</feature>
<gene>
    <name evidence="7" type="ORF">SAMN06265182_1041</name>
</gene>